<comment type="similarity">
    <text evidence="3 13">Belongs to the peptidase S11 family.</text>
</comment>
<evidence type="ECO:0000313" key="16">
    <source>
        <dbReference type="EMBL" id="MDT2758557.1"/>
    </source>
</evidence>
<dbReference type="SUPFAM" id="SSF69189">
    <property type="entry name" value="Penicillin-binding protein associated domain"/>
    <property type="match status" value="1"/>
</dbReference>
<organism evidence="16 17">
    <name type="scientific">Enterococcus xiangfangensis</name>
    <dbReference type="NCBI Taxonomy" id="1296537"/>
    <lineage>
        <taxon>Bacteria</taxon>
        <taxon>Bacillati</taxon>
        <taxon>Bacillota</taxon>
        <taxon>Bacilli</taxon>
        <taxon>Lactobacillales</taxon>
        <taxon>Enterococcaceae</taxon>
        <taxon>Enterococcus</taxon>
    </lineage>
</organism>
<name>A0ABU3F939_9ENTE</name>
<reference evidence="16" key="1">
    <citation type="submission" date="2023-03" db="EMBL/GenBank/DDBJ databases">
        <authorList>
            <person name="Shen W."/>
            <person name="Cai J."/>
        </authorList>
    </citation>
    <scope>NUCLEOTIDE SEQUENCE</scope>
    <source>
        <strain evidence="16">P66-3</strain>
    </source>
</reference>
<feature type="chain" id="PRO_5045135585" description="serine-type D-Ala-D-Ala carboxypeptidase" evidence="14">
    <location>
        <begin position="29"/>
        <end position="441"/>
    </location>
</feature>
<keyword evidence="10" id="KW-0573">Peptidoglycan synthesis</keyword>
<feature type="signal peptide" evidence="14">
    <location>
        <begin position="1"/>
        <end position="28"/>
    </location>
</feature>
<dbReference type="InterPro" id="IPR001967">
    <property type="entry name" value="Peptidase_S11_N"/>
</dbReference>
<dbReference type="Pfam" id="PF07943">
    <property type="entry name" value="PBP5_C"/>
    <property type="match status" value="1"/>
</dbReference>
<dbReference type="InterPro" id="IPR018044">
    <property type="entry name" value="Peptidase_S11"/>
</dbReference>
<evidence type="ECO:0000256" key="5">
    <source>
        <dbReference type="ARBA" id="ARBA00022645"/>
    </source>
</evidence>
<evidence type="ECO:0000256" key="4">
    <source>
        <dbReference type="ARBA" id="ARBA00012448"/>
    </source>
</evidence>
<evidence type="ECO:0000313" key="17">
    <source>
        <dbReference type="Proteomes" id="UP001181046"/>
    </source>
</evidence>
<keyword evidence="8 16" id="KW-0378">Hydrolase</keyword>
<keyword evidence="17" id="KW-1185">Reference proteome</keyword>
<dbReference type="SMART" id="SM00936">
    <property type="entry name" value="PBP5_C"/>
    <property type="match status" value="1"/>
</dbReference>
<comment type="function">
    <text evidence="1">Removes C-terminal D-alanyl residues from sugar-peptide cell wall precursors.</text>
</comment>
<dbReference type="PRINTS" id="PR00725">
    <property type="entry name" value="DADACBPTASE1"/>
</dbReference>
<evidence type="ECO:0000256" key="10">
    <source>
        <dbReference type="ARBA" id="ARBA00022984"/>
    </source>
</evidence>
<dbReference type="Gene3D" id="3.40.710.10">
    <property type="entry name" value="DD-peptidase/beta-lactamase superfamily"/>
    <property type="match status" value="1"/>
</dbReference>
<proteinExistence type="inferred from homology"/>
<evidence type="ECO:0000256" key="11">
    <source>
        <dbReference type="ARBA" id="ARBA00023316"/>
    </source>
</evidence>
<evidence type="ECO:0000256" key="1">
    <source>
        <dbReference type="ARBA" id="ARBA00003217"/>
    </source>
</evidence>
<keyword evidence="9" id="KW-0133">Cell shape</keyword>
<evidence type="ECO:0000256" key="6">
    <source>
        <dbReference type="ARBA" id="ARBA00022670"/>
    </source>
</evidence>
<dbReference type="Gene3D" id="2.60.410.10">
    <property type="entry name" value="D-Ala-D-Ala carboxypeptidase, C-terminal domain"/>
    <property type="match status" value="1"/>
</dbReference>
<evidence type="ECO:0000256" key="8">
    <source>
        <dbReference type="ARBA" id="ARBA00022801"/>
    </source>
</evidence>
<dbReference type="InterPro" id="IPR037167">
    <property type="entry name" value="Peptidase_S11_C_sf"/>
</dbReference>
<dbReference type="InterPro" id="IPR012907">
    <property type="entry name" value="Peptidase_S11_C"/>
</dbReference>
<dbReference type="PANTHER" id="PTHR21581:SF11">
    <property type="entry name" value="D-ALANYL-D-ALANINE CARBOXYPEPTIDASE DACA"/>
    <property type="match status" value="1"/>
</dbReference>
<accession>A0ABU3F939</accession>
<protein>
    <recommendedName>
        <fullName evidence="4">serine-type D-Ala-D-Ala carboxypeptidase</fullName>
        <ecNumber evidence="4">3.4.16.4</ecNumber>
    </recommendedName>
</protein>
<evidence type="ECO:0000256" key="3">
    <source>
        <dbReference type="ARBA" id="ARBA00007164"/>
    </source>
</evidence>
<evidence type="ECO:0000256" key="2">
    <source>
        <dbReference type="ARBA" id="ARBA00004752"/>
    </source>
</evidence>
<feature type="domain" description="Peptidase S11 D-Ala-D-Ala carboxypeptidase A C-terminal" evidence="15">
    <location>
        <begin position="306"/>
        <end position="414"/>
    </location>
</feature>
<keyword evidence="5" id="KW-0121">Carboxypeptidase</keyword>
<dbReference type="EMBL" id="JARQAJ010000001">
    <property type="protein sequence ID" value="MDT2758557.1"/>
    <property type="molecule type" value="Genomic_DNA"/>
</dbReference>
<evidence type="ECO:0000256" key="14">
    <source>
        <dbReference type="SAM" id="SignalP"/>
    </source>
</evidence>
<dbReference type="Pfam" id="PF00768">
    <property type="entry name" value="Peptidase_S11"/>
    <property type="match status" value="1"/>
</dbReference>
<dbReference type="GO" id="GO:0016787">
    <property type="term" value="F:hydrolase activity"/>
    <property type="evidence" value="ECO:0007669"/>
    <property type="project" value="UniProtKB-KW"/>
</dbReference>
<comment type="pathway">
    <text evidence="2">Cell wall biogenesis; peptidoglycan biosynthesis.</text>
</comment>
<keyword evidence="11" id="KW-0961">Cell wall biogenesis/degradation</keyword>
<gene>
    <name evidence="16" type="ORF">P7H27_02025</name>
</gene>
<dbReference type="InterPro" id="IPR012338">
    <property type="entry name" value="Beta-lactam/transpept-like"/>
</dbReference>
<dbReference type="SUPFAM" id="SSF56601">
    <property type="entry name" value="beta-lactamase/transpeptidase-like"/>
    <property type="match status" value="1"/>
</dbReference>
<comment type="catalytic activity">
    <reaction evidence="12">
        <text>Preferential cleavage: (Ac)2-L-Lys-D-Ala-|-D-Ala. Also transpeptidation of peptidyl-alanyl moieties that are N-acyl substituents of D-alanine.</text>
        <dbReference type="EC" id="3.4.16.4"/>
    </reaction>
</comment>
<evidence type="ECO:0000256" key="9">
    <source>
        <dbReference type="ARBA" id="ARBA00022960"/>
    </source>
</evidence>
<evidence type="ECO:0000256" key="7">
    <source>
        <dbReference type="ARBA" id="ARBA00022729"/>
    </source>
</evidence>
<dbReference type="InterPro" id="IPR015956">
    <property type="entry name" value="Peniciliin-bd_prot_C_sf"/>
</dbReference>
<comment type="caution">
    <text evidence="16">The sequence shown here is derived from an EMBL/GenBank/DDBJ whole genome shotgun (WGS) entry which is preliminary data.</text>
</comment>
<keyword evidence="7 14" id="KW-0732">Signal</keyword>
<evidence type="ECO:0000256" key="13">
    <source>
        <dbReference type="RuleBase" id="RU004016"/>
    </source>
</evidence>
<dbReference type="PANTHER" id="PTHR21581">
    <property type="entry name" value="D-ALANYL-D-ALANINE CARBOXYPEPTIDASE"/>
    <property type="match status" value="1"/>
</dbReference>
<sequence length="441" mass="48692">MNKKKRFPLILVVLVLFLQGLIGITAQAADDFTVNADAGFAIDADSGKVFFNQNGDTPKGIASITKTITAYLVLDAIKQQKITWEQEVPISEYAEKLSTVPDLSNVTLVRGQKYTVRDLFEAMIVESANACAVALAELVAGNEHTFVDQMRAQLVKWNINDATIINASGLSNVFLEDQIYPGTQKDDENLMSARDVAIVAQHLIKDFPEILEVSKIKEKTFAPNTSHPDDMKNVNVMLFDGPNHKDGVDGLKTGTTDLAGACFVGTIQKDGRRVITVILNALDQDNDNEARYVETNKLMDYCLTNWSQQDVTTAGQTPTDQPELAVTEGAQKSVALAMEKPVKLWVRKDMDPTNLTFKTTLDQSLLDNDTIIAPVFKNEKIGTVTVSLTQDTLGYVQTNEGAETNLITKQAVEKANTFEMIWQKTTDLFADIWQKTTNLFA</sequence>
<evidence type="ECO:0000259" key="15">
    <source>
        <dbReference type="SMART" id="SM00936"/>
    </source>
</evidence>
<dbReference type="RefSeq" id="WP_137617707.1">
    <property type="nucleotide sequence ID" value="NZ_BJDX01000001.1"/>
</dbReference>
<keyword evidence="6" id="KW-0645">Protease</keyword>
<evidence type="ECO:0000256" key="12">
    <source>
        <dbReference type="ARBA" id="ARBA00034000"/>
    </source>
</evidence>
<dbReference type="EC" id="3.4.16.4" evidence="4"/>
<dbReference type="Proteomes" id="UP001181046">
    <property type="component" value="Unassembled WGS sequence"/>
</dbReference>